<organism evidence="4 5">
    <name type="scientific">Pagothenia borchgrevinki</name>
    <name type="common">Bald rockcod</name>
    <name type="synonym">Trematomus borchgrevinki</name>
    <dbReference type="NCBI Taxonomy" id="8213"/>
    <lineage>
        <taxon>Eukaryota</taxon>
        <taxon>Metazoa</taxon>
        <taxon>Chordata</taxon>
        <taxon>Craniata</taxon>
        <taxon>Vertebrata</taxon>
        <taxon>Euteleostomi</taxon>
        <taxon>Actinopterygii</taxon>
        <taxon>Neopterygii</taxon>
        <taxon>Teleostei</taxon>
        <taxon>Neoteleostei</taxon>
        <taxon>Acanthomorphata</taxon>
        <taxon>Eupercaria</taxon>
        <taxon>Perciformes</taxon>
        <taxon>Notothenioidei</taxon>
        <taxon>Nototheniidae</taxon>
        <taxon>Pagothenia</taxon>
    </lineage>
</organism>
<feature type="compositionally biased region" description="Polar residues" evidence="1">
    <location>
        <begin position="201"/>
        <end position="210"/>
    </location>
</feature>
<evidence type="ECO:0000256" key="3">
    <source>
        <dbReference type="SAM" id="SignalP"/>
    </source>
</evidence>
<comment type="caution">
    <text evidence="4">The sequence shown here is derived from an EMBL/GenBank/DDBJ whole genome shotgun (WGS) entry which is preliminary data.</text>
</comment>
<keyword evidence="2" id="KW-1133">Transmembrane helix</keyword>
<accession>A0ABD2HKI5</accession>
<reference evidence="4 5" key="1">
    <citation type="journal article" date="2022" name="G3 (Bethesda)">
        <title>Evaluating Illumina-, Nanopore-, and PacBio-based genome assembly strategies with the bald notothen, Trematomus borchgrevinki.</title>
        <authorList>
            <person name="Rayamajhi N."/>
            <person name="Cheng C.C."/>
            <person name="Catchen J.M."/>
        </authorList>
    </citation>
    <scope>NUCLEOTIDE SEQUENCE [LARGE SCALE GENOMIC DNA]</scope>
    <source>
        <strain evidence="4">AGRC-2024</strain>
    </source>
</reference>
<gene>
    <name evidence="4" type="ORF">OYC64_016519</name>
</gene>
<feature type="signal peptide" evidence="3">
    <location>
        <begin position="1"/>
        <end position="20"/>
    </location>
</feature>
<name>A0ABD2HKI5_PAGBO</name>
<keyword evidence="2" id="KW-0812">Transmembrane</keyword>
<feature type="compositionally biased region" description="Basic and acidic residues" evidence="1">
    <location>
        <begin position="211"/>
        <end position="224"/>
    </location>
</feature>
<dbReference type="AlphaFoldDB" id="A0ABD2HKI5"/>
<keyword evidence="5" id="KW-1185">Reference proteome</keyword>
<keyword evidence="2" id="KW-0472">Membrane</keyword>
<evidence type="ECO:0000256" key="1">
    <source>
        <dbReference type="SAM" id="MobiDB-lite"/>
    </source>
</evidence>
<protein>
    <submittedName>
        <fullName evidence="4">Uncharacterized protein</fullName>
    </submittedName>
</protein>
<sequence length="326" mass="35172">MPSLRLFFYIMGLVVASVTAEETSTIPGLSTDSADTTNNYSTSVKPLNTTSTTNMTLENTTENNTATTTTYNTVTTNNTTIAPTTSNSTEVPGTMTPSTMKGGDGKKSPTTMTTQAMVPEEKPVTTPTPIKIPKPKPKDAASEKTGIIILVVIILFAVVFGVACYCARKRQRRQSVDFTSRPDDTNIPFSTFDVDAGPHNGLQTFESTESTTKELQEPETKPEVQEEQTAEADKSVDDPGETAALVPPPGSAEDKPKEEAVEQSPPPPVELSVEEKTDDEGVVSNKTSVESLKETNENNSNSADFSQKKDLKRNNIVWDVPLECPV</sequence>
<evidence type="ECO:0000313" key="5">
    <source>
        <dbReference type="Proteomes" id="UP001619887"/>
    </source>
</evidence>
<evidence type="ECO:0000313" key="4">
    <source>
        <dbReference type="EMBL" id="KAL3066585.1"/>
    </source>
</evidence>
<dbReference type="Proteomes" id="UP001619887">
    <property type="component" value="Unassembled WGS sequence"/>
</dbReference>
<proteinExistence type="predicted"/>
<reference evidence="4 5" key="2">
    <citation type="journal article" date="2024" name="G3 (Bethesda)">
        <title>The genome of the cryopelagic Antarctic bald notothen, Trematomus borchgrevinki.</title>
        <authorList>
            <person name="Rayamajhi N."/>
            <person name="Rivera-Colon A.G."/>
            <person name="Minhas B.F."/>
            <person name="Cheng C.C."/>
            <person name="Catchen J.M."/>
        </authorList>
    </citation>
    <scope>NUCLEOTIDE SEQUENCE [LARGE SCALE GENOMIC DNA]</scope>
    <source>
        <strain evidence="4">AGRC-2024</strain>
    </source>
</reference>
<feature type="compositionally biased region" description="Low complexity" evidence="1">
    <location>
        <begin position="76"/>
        <end position="90"/>
    </location>
</feature>
<feature type="transmembrane region" description="Helical" evidence="2">
    <location>
        <begin position="146"/>
        <end position="167"/>
    </location>
</feature>
<dbReference type="EMBL" id="JBIYXZ010002068">
    <property type="protein sequence ID" value="KAL3066585.1"/>
    <property type="molecule type" value="Genomic_DNA"/>
</dbReference>
<evidence type="ECO:0000256" key="2">
    <source>
        <dbReference type="SAM" id="Phobius"/>
    </source>
</evidence>
<feature type="region of interest" description="Disordered" evidence="1">
    <location>
        <begin position="76"/>
        <end position="141"/>
    </location>
</feature>
<keyword evidence="3" id="KW-0732">Signal</keyword>
<feature type="region of interest" description="Disordered" evidence="1">
    <location>
        <begin position="171"/>
        <end position="314"/>
    </location>
</feature>
<feature type="chain" id="PRO_5044748368" evidence="3">
    <location>
        <begin position="21"/>
        <end position="326"/>
    </location>
</feature>